<dbReference type="Pfam" id="PF13607">
    <property type="entry name" value="Succ_CoA_lig"/>
    <property type="match status" value="1"/>
</dbReference>
<dbReference type="InterPro" id="IPR013815">
    <property type="entry name" value="ATP_grasp_subdomain_1"/>
</dbReference>
<dbReference type="PROSITE" id="PS50975">
    <property type="entry name" value="ATP_GRASP"/>
    <property type="match status" value="1"/>
</dbReference>
<feature type="domain" description="ATP-grasp" evidence="3">
    <location>
        <begin position="508"/>
        <end position="544"/>
    </location>
</feature>
<keyword evidence="2" id="KW-0547">Nucleotide-binding</keyword>
<dbReference type="InterPro" id="IPR016102">
    <property type="entry name" value="Succinyl-CoA_synth-like"/>
</dbReference>
<dbReference type="Pfam" id="PF13549">
    <property type="entry name" value="ATP-grasp_5"/>
    <property type="match status" value="1"/>
</dbReference>
<evidence type="ECO:0000256" key="1">
    <source>
        <dbReference type="ARBA" id="ARBA00060888"/>
    </source>
</evidence>
<dbReference type="GO" id="GO:0005524">
    <property type="term" value="F:ATP binding"/>
    <property type="evidence" value="ECO:0007669"/>
    <property type="project" value="UniProtKB-UniRule"/>
</dbReference>
<dbReference type="SUPFAM" id="SSF52210">
    <property type="entry name" value="Succinyl-CoA synthetase domains"/>
    <property type="match status" value="2"/>
</dbReference>
<proteinExistence type="inferred from homology"/>
<dbReference type="SMART" id="SM00881">
    <property type="entry name" value="CoA_binding"/>
    <property type="match status" value="1"/>
</dbReference>
<dbReference type="PANTHER" id="PTHR42793:SF1">
    <property type="entry name" value="PEPTIDYL-LYSINE N-ACETYLTRANSFERASE PATZ"/>
    <property type="match status" value="1"/>
</dbReference>
<dbReference type="InterPro" id="IPR003781">
    <property type="entry name" value="CoA-bd"/>
</dbReference>
<dbReference type="GO" id="GO:0046872">
    <property type="term" value="F:metal ion binding"/>
    <property type="evidence" value="ECO:0007669"/>
    <property type="project" value="InterPro"/>
</dbReference>
<name>A0A1R4GAK6_9MICC</name>
<dbReference type="PANTHER" id="PTHR42793">
    <property type="entry name" value="COA BINDING DOMAIN CONTAINING PROTEIN"/>
    <property type="match status" value="1"/>
</dbReference>
<dbReference type="SUPFAM" id="SSF56059">
    <property type="entry name" value="Glutathione synthetase ATP-binding domain-like"/>
    <property type="match status" value="1"/>
</dbReference>
<dbReference type="Gene3D" id="3.30.470.20">
    <property type="entry name" value="ATP-grasp fold, B domain"/>
    <property type="match status" value="1"/>
</dbReference>
<organism evidence="4 5">
    <name type="scientific">Arthrobacter rhombi</name>
    <dbReference type="NCBI Taxonomy" id="71253"/>
    <lineage>
        <taxon>Bacteria</taxon>
        <taxon>Bacillati</taxon>
        <taxon>Actinomycetota</taxon>
        <taxon>Actinomycetes</taxon>
        <taxon>Micrococcales</taxon>
        <taxon>Micrococcaceae</taxon>
        <taxon>Arthrobacter</taxon>
    </lineage>
</organism>
<dbReference type="Gene3D" id="3.40.50.720">
    <property type="entry name" value="NAD(P)-binding Rossmann-like Domain"/>
    <property type="match status" value="1"/>
</dbReference>
<keyword evidence="5" id="KW-1185">Reference proteome</keyword>
<protein>
    <submittedName>
        <fullName evidence="4">Acetyl-CoA synthetase (ADP-forming) alpha and beta chains, putative</fullName>
    </submittedName>
</protein>
<evidence type="ECO:0000256" key="2">
    <source>
        <dbReference type="PROSITE-ProRule" id="PRU00409"/>
    </source>
</evidence>
<dbReference type="Gene3D" id="3.40.50.261">
    <property type="entry name" value="Succinyl-CoA synthetase domains"/>
    <property type="match status" value="2"/>
</dbReference>
<keyword evidence="2" id="KW-0067">ATP-binding</keyword>
<dbReference type="InterPro" id="IPR032875">
    <property type="entry name" value="Succ_CoA_lig_flav_dom"/>
</dbReference>
<dbReference type="FunFam" id="3.30.1490.20:FF:000020">
    <property type="entry name" value="Protein lysine acetyltransferase"/>
    <property type="match status" value="1"/>
</dbReference>
<dbReference type="Gene3D" id="3.30.1490.20">
    <property type="entry name" value="ATP-grasp fold, A domain"/>
    <property type="match status" value="1"/>
</dbReference>
<dbReference type="InterPro" id="IPR011761">
    <property type="entry name" value="ATP-grasp"/>
</dbReference>
<gene>
    <name evidence="4" type="ORF">FM101_09130</name>
</gene>
<accession>A0A1R4GAK6</accession>
<comment type="similarity">
    <text evidence="1">In the N-terminal section; belongs to the acetate CoA ligase alpha subunit family.</text>
</comment>
<dbReference type="EMBL" id="FUHW01000032">
    <property type="protein sequence ID" value="SJM65221.1"/>
    <property type="molecule type" value="Genomic_DNA"/>
</dbReference>
<evidence type="ECO:0000313" key="5">
    <source>
        <dbReference type="Proteomes" id="UP000195913"/>
    </source>
</evidence>
<dbReference type="RefSeq" id="WP_086998576.1">
    <property type="nucleotide sequence ID" value="NZ_FUHW01000032.1"/>
</dbReference>
<evidence type="ECO:0000313" key="4">
    <source>
        <dbReference type="EMBL" id="SJM65221.1"/>
    </source>
</evidence>
<dbReference type="SUPFAM" id="SSF51735">
    <property type="entry name" value="NAD(P)-binding Rossmann-fold domains"/>
    <property type="match status" value="1"/>
</dbReference>
<reference evidence="4 5" key="1">
    <citation type="submission" date="2017-02" db="EMBL/GenBank/DDBJ databases">
        <authorList>
            <person name="Peterson S.W."/>
        </authorList>
    </citation>
    <scope>NUCLEOTIDE SEQUENCE [LARGE SCALE GENOMIC DNA]</scope>
    <source>
        <strain evidence="4 5">B Ar 00.02</strain>
    </source>
</reference>
<dbReference type="Proteomes" id="UP000195913">
    <property type="component" value="Unassembled WGS sequence"/>
</dbReference>
<evidence type="ECO:0000259" key="3">
    <source>
        <dbReference type="PROSITE" id="PS50975"/>
    </source>
</evidence>
<sequence length="718" mass="75932">MTTMTRDTQNVRTLATDRLHELLQPRSVVIVGANSKSAWSQFTYTNLISGGFDGELYLVNRRGEECHGQSSYTSIAELPTAPDLAIVLTGTKSLETILEDARLKGIRNLVMLAAGLSEAGAEGKALQDSLVERARAADQLILGPNNLGFINAHAKVAAFSHMTQMPMISGGVGIASQSGALAIYLLPYMASRGVGCSTAVTVGNEAMVSAIDVMDLLVDDENTTVIAAYLEQITNPAQFLDVAARARKAGKPVVVFKAGRSEASARVAAAHTGSLVGDDSVIDAACRQFGVIRVENIEDLIATAGIIESYGAVDGNRMGVVTGSGAMCALIADKSEALGLQLPAPSASTVQALHDAGLPEYSTVNNPMDTTGYISVDPSILTKANQCFIDDPNFDFVVINASWPANQMMADMGRATQDTLLAQLTSSPKPVIPMSFLPTEVTEFGRAFATEYGYPHASDSFDRGIPAVARSAWWGKRTAELASDPVLPEAPAIAKPSGTETWTEIETGDFLREHGVPYVPATIVGSAEQAVAVAEDLGYPVVLKVASEDIAHKTEVGGVKLMLRDADAVTAAYESIRSSVADLAPEATIQGVAVSPMRPSGTELLVGIIRDPQWGLVMAVGFGGVMVEILKDSALRLLPVGPAEIRRMLEALQGVDLLTGFRGGEATDLDQLAEVVFKISQVALGLGDELEELEINPLRVAGNQIEALDALVRWKDRA</sequence>
<dbReference type="InterPro" id="IPR036291">
    <property type="entry name" value="NAD(P)-bd_dom_sf"/>
</dbReference>
<dbReference type="AlphaFoldDB" id="A0A1R4GAK6"/>
<dbReference type="Pfam" id="PF13380">
    <property type="entry name" value="CoA_binding_2"/>
    <property type="match status" value="1"/>
</dbReference>